<dbReference type="PANTHER" id="PTHR10629:SF52">
    <property type="entry name" value="DNA (CYTOSINE-5)-METHYLTRANSFERASE 1"/>
    <property type="match status" value="1"/>
</dbReference>
<organism evidence="6 7">
    <name type="scientific">Coleophoma crateriformis</name>
    <dbReference type="NCBI Taxonomy" id="565419"/>
    <lineage>
        <taxon>Eukaryota</taxon>
        <taxon>Fungi</taxon>
        <taxon>Dikarya</taxon>
        <taxon>Ascomycota</taxon>
        <taxon>Pezizomycotina</taxon>
        <taxon>Leotiomycetes</taxon>
        <taxon>Helotiales</taxon>
        <taxon>Dermateaceae</taxon>
        <taxon>Coleophoma</taxon>
    </lineage>
</organism>
<feature type="region of interest" description="Disordered" evidence="5">
    <location>
        <begin position="1"/>
        <end position="44"/>
    </location>
</feature>
<dbReference type="Proteomes" id="UP000256328">
    <property type="component" value="Unassembled WGS sequence"/>
</dbReference>
<reference evidence="6 7" key="1">
    <citation type="journal article" date="2018" name="IMA Fungus">
        <title>IMA Genome-F 9: Draft genome sequence of Annulohypoxylon stygium, Aspergillus mulundensis, Berkeleyomyces basicola (syn. Thielaviopsis basicola), Ceratocystis smalleyi, two Cercospora beticola strains, Coleophoma cylindrospora, Fusarium fracticaudum, Phialophora cf. hyalina, and Morchella septimelata.</title>
        <authorList>
            <person name="Wingfield B.D."/>
            <person name="Bills G.F."/>
            <person name="Dong Y."/>
            <person name="Huang W."/>
            <person name="Nel W.J."/>
            <person name="Swalarsk-Parry B.S."/>
            <person name="Vaghefi N."/>
            <person name="Wilken P.M."/>
            <person name="An Z."/>
            <person name="de Beer Z.W."/>
            <person name="De Vos L."/>
            <person name="Chen L."/>
            <person name="Duong T.A."/>
            <person name="Gao Y."/>
            <person name="Hammerbacher A."/>
            <person name="Kikkert J.R."/>
            <person name="Li Y."/>
            <person name="Li H."/>
            <person name="Li K."/>
            <person name="Li Q."/>
            <person name="Liu X."/>
            <person name="Ma X."/>
            <person name="Naidoo K."/>
            <person name="Pethybridge S.J."/>
            <person name="Sun J."/>
            <person name="Steenkamp E.T."/>
            <person name="van der Nest M.A."/>
            <person name="van Wyk S."/>
            <person name="Wingfield M.J."/>
            <person name="Xiong C."/>
            <person name="Yue Q."/>
            <person name="Zhang X."/>
        </authorList>
    </citation>
    <scope>NUCLEOTIDE SEQUENCE [LARGE SCALE GENOMIC DNA]</scope>
    <source>
        <strain evidence="6 7">BP5796</strain>
    </source>
</reference>
<dbReference type="Pfam" id="PF00145">
    <property type="entry name" value="DNA_methylase"/>
    <property type="match status" value="1"/>
</dbReference>
<evidence type="ECO:0000256" key="4">
    <source>
        <dbReference type="ARBA" id="ARBA00022691"/>
    </source>
</evidence>
<dbReference type="EMBL" id="PDLN01000005">
    <property type="protein sequence ID" value="RDW85585.1"/>
    <property type="molecule type" value="Genomic_DNA"/>
</dbReference>
<protein>
    <recommendedName>
        <fullName evidence="1">DNA (cytosine-5-)-methyltransferase</fullName>
        <ecNumber evidence="1">2.1.1.37</ecNumber>
    </recommendedName>
</protein>
<dbReference type="GO" id="GO:0032259">
    <property type="term" value="P:methylation"/>
    <property type="evidence" value="ECO:0007669"/>
    <property type="project" value="UniProtKB-KW"/>
</dbReference>
<comment type="caution">
    <text evidence="6">The sequence shown here is derived from an EMBL/GenBank/DDBJ whole genome shotgun (WGS) entry which is preliminary data.</text>
</comment>
<dbReference type="InterPro" id="IPR050390">
    <property type="entry name" value="C5-Methyltransferase"/>
</dbReference>
<dbReference type="Gene3D" id="3.40.50.150">
    <property type="entry name" value="Vaccinia Virus protein VP39"/>
    <property type="match status" value="1"/>
</dbReference>
<dbReference type="OrthoDB" id="5376140at2759"/>
<evidence type="ECO:0000313" key="6">
    <source>
        <dbReference type="EMBL" id="RDW85585.1"/>
    </source>
</evidence>
<evidence type="ECO:0000256" key="3">
    <source>
        <dbReference type="ARBA" id="ARBA00022679"/>
    </source>
</evidence>
<keyword evidence="7" id="KW-1185">Reference proteome</keyword>
<dbReference type="Gene3D" id="3.90.120.10">
    <property type="entry name" value="DNA Methylase, subunit A, domain 2"/>
    <property type="match status" value="1"/>
</dbReference>
<evidence type="ECO:0000256" key="5">
    <source>
        <dbReference type="SAM" id="MobiDB-lite"/>
    </source>
</evidence>
<dbReference type="InterPro" id="IPR029063">
    <property type="entry name" value="SAM-dependent_MTases_sf"/>
</dbReference>
<gene>
    <name evidence="6" type="ORF">BP5796_03910</name>
</gene>
<proteinExistence type="predicted"/>
<dbReference type="InterPro" id="IPR043151">
    <property type="entry name" value="BAH_sf"/>
</dbReference>
<evidence type="ECO:0000313" key="7">
    <source>
        <dbReference type="Proteomes" id="UP000256328"/>
    </source>
</evidence>
<feature type="compositionally biased region" description="Low complexity" evidence="5">
    <location>
        <begin position="18"/>
        <end position="35"/>
    </location>
</feature>
<keyword evidence="2" id="KW-0489">Methyltransferase</keyword>
<dbReference type="InterPro" id="IPR001525">
    <property type="entry name" value="C5_MeTfrase"/>
</dbReference>
<dbReference type="GO" id="GO:0003677">
    <property type="term" value="F:DNA binding"/>
    <property type="evidence" value="ECO:0007669"/>
    <property type="project" value="TreeGrafter"/>
</dbReference>
<dbReference type="Gene3D" id="2.30.30.490">
    <property type="match status" value="2"/>
</dbReference>
<evidence type="ECO:0000256" key="1">
    <source>
        <dbReference type="ARBA" id="ARBA00011975"/>
    </source>
</evidence>
<evidence type="ECO:0000256" key="2">
    <source>
        <dbReference type="ARBA" id="ARBA00022603"/>
    </source>
</evidence>
<keyword evidence="3" id="KW-0808">Transferase</keyword>
<dbReference type="GO" id="GO:0044027">
    <property type="term" value="P:negative regulation of gene expression via chromosomal CpG island methylation"/>
    <property type="evidence" value="ECO:0007669"/>
    <property type="project" value="TreeGrafter"/>
</dbReference>
<dbReference type="GO" id="GO:0003886">
    <property type="term" value="F:DNA (cytosine-5-)-methyltransferase activity"/>
    <property type="evidence" value="ECO:0007669"/>
    <property type="project" value="UniProtKB-EC"/>
</dbReference>
<dbReference type="PANTHER" id="PTHR10629">
    <property type="entry name" value="CYTOSINE-SPECIFIC METHYLTRANSFERASE"/>
    <property type="match status" value="1"/>
</dbReference>
<dbReference type="AlphaFoldDB" id="A0A3D8SGW0"/>
<dbReference type="SUPFAM" id="SSF53335">
    <property type="entry name" value="S-adenosyl-L-methionine-dependent methyltransferases"/>
    <property type="match status" value="1"/>
</dbReference>
<sequence length="1173" mass="132066">MDSPTALPSPRNLVTCGSLSNTSSSPSSSLELCISEDGRSGTGKGSDLSFSKLFHSNGADVEVLSATTIQTPTRIGSNSFSENTPVRKFQAEKSSKEDEMLRTYHPQKLQQISGQDSASQKVRKSNGIVIDFTGDDDEIVISQNTDRRFLMNKDLKNPAKDLAQALFTASSSAGSASNHAILNKGLMLNRFVLRHKEILNQVQKAPVTTHGETEVGNSSEIPFCAAQPKRRYEERIEDLRPHKKSCPNPKGKQLFETAFVSLLDDEEVDGLDTINGVASTSDLSDDAIDTGLVLDREIINISDDDSGDEGVVFVACSTAVTRLKETGKLKLKQIKPKRTQRTWKSQNAEVLQHKEDTVVTAHVAKIVGPMLGPRVVTIDPGEKAVLSFSEGTYREFLRKTKSDRLSACQIDRSSMPKSIHWLGSPMSFDDLENRIVYDSASICGEIYSPNDCFTIYPCASAGGVDNNFDQSESHDMEQSPSKPENKMAHIQIFRHGTETAIGEFSHAHELFFTDLCEDIPLSKVDGKIIVDFQGQDLIAKRSGLGEVKGPFFANKFYYRLQVTEVPFGNFNYGNKFIDAPPPDTAPGRTRCQNCNFQKSEIRRRVAKIETPRHSDGPLETFYHNGNSYHLHDFVQIVPSDYRRGQKMCLALIGQIIEITTVNNTYYGSDSTIKTASDIRLKVQLYGQHDNLLPNIQEGNTAGNRVVRDNRRLYRRMQYISITPDRLDGQVRVRHREHIKDIDEFKGDDDKFLPTFWVDQQVREGLGARLEDLQPLLSHEMLYSAKTEEAFQDFKRCERIYAHSGAAERLIGMLGPTTHEKNRSSGLVKQGIFKLTLALLTSLGYQVHYKVLQVGQFGVPQSRSRFVLWATAPGLVLPKFPEPTHEFDGQCKFGTKMTVPYAKVTVDHALSDLWHNPFEWKNPAQVVCRSDQQKTEDEARARTIPQLHFRPGDRYLGGNRQQYKSQPLYNYQRQLREGVKRNTLLNHVTKAYVDHARFDDARNTYSRITNERVHWIGFGTEADLSNAPTKLWPSVIVKNNKLISQRYSRAQPEGYFSCCLGVLDPGTVQKSIHPFFHRTLTIREFARAQGYPDWFEFLVDDDDISINDIIMMIGNSVPAVGFGSAIFRELYKVEIDRFFKRHPDQPDDKHDDMGPAIVPSSNTADHKVVITIDD</sequence>
<keyword evidence="4" id="KW-0949">S-adenosyl-L-methionine</keyword>
<accession>A0A3D8SGW0</accession>
<dbReference type="EC" id="2.1.1.37" evidence="1"/>
<name>A0A3D8SGW0_9HELO</name>